<keyword evidence="5" id="KW-0067">ATP-binding</keyword>
<dbReference type="GO" id="GO:0004674">
    <property type="term" value="F:protein serine/threonine kinase activity"/>
    <property type="evidence" value="ECO:0007669"/>
    <property type="project" value="UniProtKB-KW"/>
</dbReference>
<dbReference type="PANTHER" id="PTHR46485:SF4">
    <property type="entry name" value="LIM DOMAIN KINASE 1"/>
    <property type="match status" value="1"/>
</dbReference>
<dbReference type="EMBL" id="CAJPVJ010009905">
    <property type="protein sequence ID" value="CAG2172898.1"/>
    <property type="molecule type" value="Genomic_DNA"/>
</dbReference>
<dbReference type="InterPro" id="IPR050940">
    <property type="entry name" value="Actin_reg-Ser/Thr_kinase"/>
</dbReference>
<dbReference type="AlphaFoldDB" id="A0A7R9M932"/>
<dbReference type="OrthoDB" id="20134at2759"/>
<evidence type="ECO:0000256" key="2">
    <source>
        <dbReference type="ARBA" id="ARBA00022679"/>
    </source>
</evidence>
<evidence type="ECO:0000313" key="7">
    <source>
        <dbReference type="EMBL" id="CAD7655711.1"/>
    </source>
</evidence>
<keyword evidence="6" id="KW-0812">Transmembrane</keyword>
<dbReference type="PANTHER" id="PTHR46485">
    <property type="entry name" value="LIM DOMAIN KINASE 1"/>
    <property type="match status" value="1"/>
</dbReference>
<sequence>MVNKIVFKEKFCESCPEFFFRIAFLCTEVDAEDRPPFEMLERWLANIALYLPTLHTILKELMNEIVSFPDYQSALRASRRRRPHRTRRAGRCTRAYSCGPLLRTHFSSLSRRSEEPEFNVTYVNFKKEIPIYKGAGGVDANEGTEGGGGAAVVSTVVGGTIFSLSIHSPKVVMVIGGIIGGTLAVVVVVGVVGLVAWLI</sequence>
<dbReference type="GO" id="GO:0030036">
    <property type="term" value="P:actin cytoskeleton organization"/>
    <property type="evidence" value="ECO:0007669"/>
    <property type="project" value="TreeGrafter"/>
</dbReference>
<dbReference type="EMBL" id="OC924730">
    <property type="protein sequence ID" value="CAD7655711.1"/>
    <property type="molecule type" value="Genomic_DNA"/>
</dbReference>
<evidence type="ECO:0000256" key="4">
    <source>
        <dbReference type="ARBA" id="ARBA00022777"/>
    </source>
</evidence>
<keyword evidence="3" id="KW-0547">Nucleotide-binding</keyword>
<evidence type="ECO:0000256" key="6">
    <source>
        <dbReference type="SAM" id="Phobius"/>
    </source>
</evidence>
<feature type="non-terminal residue" evidence="7">
    <location>
        <position position="1"/>
    </location>
</feature>
<evidence type="ECO:0000256" key="1">
    <source>
        <dbReference type="ARBA" id="ARBA00022527"/>
    </source>
</evidence>
<keyword evidence="2" id="KW-0808">Transferase</keyword>
<keyword evidence="6" id="KW-0472">Membrane</keyword>
<gene>
    <name evidence="7" type="ORF">ONB1V03_LOCUS12354</name>
</gene>
<keyword evidence="8" id="KW-1185">Reference proteome</keyword>
<proteinExistence type="predicted"/>
<name>A0A7R9M932_9ACAR</name>
<accession>A0A7R9M932</accession>
<dbReference type="GO" id="GO:0005737">
    <property type="term" value="C:cytoplasm"/>
    <property type="evidence" value="ECO:0007669"/>
    <property type="project" value="TreeGrafter"/>
</dbReference>
<keyword evidence="6" id="KW-1133">Transmembrane helix</keyword>
<keyword evidence="4" id="KW-0418">Kinase</keyword>
<keyword evidence="1" id="KW-0723">Serine/threonine-protein kinase</keyword>
<reference evidence="7" key="1">
    <citation type="submission" date="2020-11" db="EMBL/GenBank/DDBJ databases">
        <authorList>
            <person name="Tran Van P."/>
        </authorList>
    </citation>
    <scope>NUCLEOTIDE SEQUENCE</scope>
</reference>
<dbReference type="Proteomes" id="UP000728032">
    <property type="component" value="Unassembled WGS sequence"/>
</dbReference>
<dbReference type="GO" id="GO:0005524">
    <property type="term" value="F:ATP binding"/>
    <property type="evidence" value="ECO:0007669"/>
    <property type="project" value="UniProtKB-KW"/>
</dbReference>
<evidence type="ECO:0000256" key="3">
    <source>
        <dbReference type="ARBA" id="ARBA00022741"/>
    </source>
</evidence>
<evidence type="ECO:0000256" key="5">
    <source>
        <dbReference type="ARBA" id="ARBA00022840"/>
    </source>
</evidence>
<protein>
    <submittedName>
        <fullName evidence="7">Uncharacterized protein</fullName>
    </submittedName>
</protein>
<dbReference type="GO" id="GO:0005634">
    <property type="term" value="C:nucleus"/>
    <property type="evidence" value="ECO:0007669"/>
    <property type="project" value="TreeGrafter"/>
</dbReference>
<organism evidence="7">
    <name type="scientific">Oppiella nova</name>
    <dbReference type="NCBI Taxonomy" id="334625"/>
    <lineage>
        <taxon>Eukaryota</taxon>
        <taxon>Metazoa</taxon>
        <taxon>Ecdysozoa</taxon>
        <taxon>Arthropoda</taxon>
        <taxon>Chelicerata</taxon>
        <taxon>Arachnida</taxon>
        <taxon>Acari</taxon>
        <taxon>Acariformes</taxon>
        <taxon>Sarcoptiformes</taxon>
        <taxon>Oribatida</taxon>
        <taxon>Brachypylina</taxon>
        <taxon>Oppioidea</taxon>
        <taxon>Oppiidae</taxon>
        <taxon>Oppiella</taxon>
    </lineage>
</organism>
<feature type="transmembrane region" description="Helical" evidence="6">
    <location>
        <begin position="171"/>
        <end position="198"/>
    </location>
</feature>
<evidence type="ECO:0000313" key="8">
    <source>
        <dbReference type="Proteomes" id="UP000728032"/>
    </source>
</evidence>